<keyword evidence="3 9" id="KW-0255">Endonuclease</keyword>
<name>A0A0S6UAP7_NEOTH</name>
<dbReference type="HAMAP" id="MF_01470">
    <property type="entry name" value="Cas1"/>
    <property type="match status" value="1"/>
</dbReference>
<accession>A0A0S6UAP7</accession>
<dbReference type="InterPro" id="IPR002729">
    <property type="entry name" value="CRISPR-assoc_Cas1"/>
</dbReference>
<reference evidence="10" key="1">
    <citation type="journal article" date="2014" name="Gene">
        <title>Genome-guided analysis of transformation efficiency and carbon dioxide assimilation by Moorella thermoacetica Y72.</title>
        <authorList>
            <person name="Tsukahara K."/>
            <person name="Kita A."/>
            <person name="Nakashimada Y."/>
            <person name="Hoshino T."/>
            <person name="Murakami K."/>
        </authorList>
    </citation>
    <scope>NUCLEOTIDE SEQUENCE [LARGE SCALE GENOMIC DNA]</scope>
    <source>
        <strain evidence="10">Y72</strain>
    </source>
</reference>
<dbReference type="GO" id="GO:0004520">
    <property type="term" value="F:DNA endonuclease activity"/>
    <property type="evidence" value="ECO:0007669"/>
    <property type="project" value="InterPro"/>
</dbReference>
<dbReference type="Proteomes" id="UP000063718">
    <property type="component" value="Unassembled WGS sequence"/>
</dbReference>
<keyword evidence="6 9" id="KW-0051">Antiviral defense</keyword>
<comment type="similarity">
    <text evidence="9">Belongs to the CRISPR-associated endonuclease Cas1 family.</text>
</comment>
<dbReference type="Gene3D" id="1.20.120.920">
    <property type="entry name" value="CRISPR-associated endonuclease Cas1, C-terminal domain"/>
    <property type="match status" value="1"/>
</dbReference>
<dbReference type="NCBIfam" id="TIGR03641">
    <property type="entry name" value="cas1_HMARI"/>
    <property type="match status" value="1"/>
</dbReference>
<sequence>MLGVIRGGGCVKKSIYVFKDGELKREANTLCLITEEGKRFIPVEDISEIHVFGEMDLNKRLLEFLTEKEIILHFYNHYGYYTGSYYPREHLNSGYMTVKQVEHYLNPVLRLELARAFVTGACKNIRQVLAYYQRRDKEVNDAIDRIDNLGASLEATHSIEQLMAIEGNIRDTYYASFDTILGNPDFPFVERSKRPPGNELNALISFGNSLMYTTTLSEIYRTHLDPRIGFLHSSNFRRFSLQLDVAEIFKPIIVDRVIFTLVSKRMLKKSNFEKRLNGIVLTASGRTMFIKEFEDKMMTTIKHRDLGRNVTYRRLVRMELYKLEKHFMGEKKYEPFVARW</sequence>
<dbReference type="GO" id="GO:0051607">
    <property type="term" value="P:defense response to virus"/>
    <property type="evidence" value="ECO:0007669"/>
    <property type="project" value="UniProtKB-UniRule"/>
</dbReference>
<dbReference type="AlphaFoldDB" id="A0A0S6UAP7"/>
<dbReference type="EC" id="3.1.-.-" evidence="9"/>
<evidence type="ECO:0000256" key="9">
    <source>
        <dbReference type="HAMAP-Rule" id="MF_01470"/>
    </source>
</evidence>
<gene>
    <name evidence="9" type="primary">cas1</name>
    <name evidence="10" type="ORF">MTY_1538</name>
</gene>
<comment type="subunit">
    <text evidence="9">Homodimer, forms a heterotetramer with a Cas2 homodimer.</text>
</comment>
<dbReference type="GO" id="GO:0046872">
    <property type="term" value="F:metal ion binding"/>
    <property type="evidence" value="ECO:0007669"/>
    <property type="project" value="UniProtKB-UniRule"/>
</dbReference>
<evidence type="ECO:0000256" key="5">
    <source>
        <dbReference type="ARBA" id="ARBA00022842"/>
    </source>
</evidence>
<dbReference type="EMBL" id="DF238840">
    <property type="protein sequence ID" value="GAF26199.1"/>
    <property type="molecule type" value="Genomic_DNA"/>
</dbReference>
<evidence type="ECO:0000256" key="7">
    <source>
        <dbReference type="ARBA" id="ARBA00023125"/>
    </source>
</evidence>
<dbReference type="CDD" id="cd09722">
    <property type="entry name" value="Cas1_I-B"/>
    <property type="match status" value="1"/>
</dbReference>
<dbReference type="NCBIfam" id="TIGR00287">
    <property type="entry name" value="cas1"/>
    <property type="match status" value="1"/>
</dbReference>
<proteinExistence type="inferred from homology"/>
<evidence type="ECO:0000256" key="6">
    <source>
        <dbReference type="ARBA" id="ARBA00023118"/>
    </source>
</evidence>
<dbReference type="PANTHER" id="PTHR43219:SF1">
    <property type="entry name" value="CRISPR-ASSOCIATED ENDONUCLEASE CAS1"/>
    <property type="match status" value="1"/>
</dbReference>
<feature type="binding site" evidence="9">
    <location>
        <position position="166"/>
    </location>
    <ligand>
        <name>Mn(2+)</name>
        <dbReference type="ChEBI" id="CHEBI:29035"/>
    </ligand>
</feature>
<comment type="cofactor">
    <cofactor evidence="9">
        <name>Mg(2+)</name>
        <dbReference type="ChEBI" id="CHEBI:18420"/>
    </cofactor>
    <cofactor evidence="9">
        <name>Mn(2+)</name>
        <dbReference type="ChEBI" id="CHEBI:29035"/>
    </cofactor>
</comment>
<comment type="function">
    <text evidence="9">CRISPR (clustered regularly interspaced short palindromic repeat), is an adaptive immune system that provides protection against mobile genetic elements (viruses, transposable elements and conjugative plasmids). CRISPR clusters contain spacers, sequences complementary to antecedent mobile elements, and target invading nucleic acids. CRISPR clusters are transcribed and processed into CRISPR RNA (crRNA). Acts as a dsDNA endonuclease. Involved in the integration of spacer DNA into the CRISPR cassette.</text>
</comment>
<protein>
    <recommendedName>
        <fullName evidence="9">CRISPR-associated endonuclease Cas1</fullName>
        <ecNumber evidence="9">3.1.-.-</ecNumber>
    </recommendedName>
</protein>
<dbReference type="GO" id="GO:0043571">
    <property type="term" value="P:maintenance of CRISPR repeat elements"/>
    <property type="evidence" value="ECO:0007669"/>
    <property type="project" value="UniProtKB-UniRule"/>
</dbReference>
<dbReference type="Gene3D" id="3.100.10.20">
    <property type="entry name" value="CRISPR-associated endonuclease Cas1, N-terminal domain"/>
    <property type="match status" value="1"/>
</dbReference>
<evidence type="ECO:0000313" key="10">
    <source>
        <dbReference type="EMBL" id="GAF26199.1"/>
    </source>
</evidence>
<dbReference type="InterPro" id="IPR042206">
    <property type="entry name" value="CRISPR-assoc_Cas1_C"/>
</dbReference>
<dbReference type="Pfam" id="PF01867">
    <property type="entry name" value="Cas_Cas1"/>
    <property type="match status" value="1"/>
</dbReference>
<keyword evidence="4 9" id="KW-0378">Hydrolase</keyword>
<dbReference type="InterPro" id="IPR019858">
    <property type="entry name" value="CRISPR-assoc_Cas1_HMARI/TNEAP"/>
</dbReference>
<feature type="binding site" evidence="9">
    <location>
        <position position="247"/>
    </location>
    <ligand>
        <name>Mn(2+)</name>
        <dbReference type="ChEBI" id="CHEBI:29035"/>
    </ligand>
</feature>
<feature type="binding site" evidence="9">
    <location>
        <position position="232"/>
    </location>
    <ligand>
        <name>Mn(2+)</name>
        <dbReference type="ChEBI" id="CHEBI:29035"/>
    </ligand>
</feature>
<keyword evidence="2 9" id="KW-0479">Metal-binding</keyword>
<dbReference type="GO" id="GO:0003677">
    <property type="term" value="F:DNA binding"/>
    <property type="evidence" value="ECO:0007669"/>
    <property type="project" value="UniProtKB-KW"/>
</dbReference>
<evidence type="ECO:0000256" key="3">
    <source>
        <dbReference type="ARBA" id="ARBA00022759"/>
    </source>
</evidence>
<evidence type="ECO:0000256" key="1">
    <source>
        <dbReference type="ARBA" id="ARBA00022722"/>
    </source>
</evidence>
<keyword evidence="8 9" id="KW-0464">Manganese</keyword>
<evidence type="ECO:0000256" key="2">
    <source>
        <dbReference type="ARBA" id="ARBA00022723"/>
    </source>
</evidence>
<evidence type="ECO:0000256" key="8">
    <source>
        <dbReference type="ARBA" id="ARBA00023211"/>
    </source>
</evidence>
<dbReference type="InterPro" id="IPR042211">
    <property type="entry name" value="CRISPR-assoc_Cas1_N"/>
</dbReference>
<keyword evidence="1 9" id="KW-0540">Nuclease</keyword>
<dbReference type="PANTHER" id="PTHR43219">
    <property type="entry name" value="CRISPR-ASSOCIATED ENDONUCLEASE CAS1"/>
    <property type="match status" value="1"/>
</dbReference>
<dbReference type="GO" id="GO:0016787">
    <property type="term" value="F:hydrolase activity"/>
    <property type="evidence" value="ECO:0007669"/>
    <property type="project" value="UniProtKB-KW"/>
</dbReference>
<keyword evidence="5 9" id="KW-0460">Magnesium</keyword>
<organism evidence="10">
    <name type="scientific">Moorella thermoacetica Y72</name>
    <dbReference type="NCBI Taxonomy" id="1325331"/>
    <lineage>
        <taxon>Bacteria</taxon>
        <taxon>Bacillati</taxon>
        <taxon>Bacillota</taxon>
        <taxon>Clostridia</taxon>
        <taxon>Neomoorellales</taxon>
        <taxon>Neomoorellaceae</taxon>
        <taxon>Neomoorella</taxon>
    </lineage>
</organism>
<keyword evidence="7 9" id="KW-0238">DNA-binding</keyword>
<evidence type="ECO:0000256" key="4">
    <source>
        <dbReference type="ARBA" id="ARBA00022801"/>
    </source>
</evidence>